<accession>A0A2U8UNU3</accession>
<dbReference type="KEGG" id="vg:80019245"/>
<dbReference type="InterPro" id="IPR057999">
    <property type="entry name" value="Gp49"/>
</dbReference>
<reference evidence="3" key="1">
    <citation type="submission" date="2018-04" db="EMBL/GenBank/DDBJ databases">
        <authorList>
            <person name="Go L.Y."/>
            <person name="Mitchell J.A."/>
        </authorList>
    </citation>
    <scope>NUCLEOTIDE SEQUENCE [LARGE SCALE GENOMIC DNA]</scope>
</reference>
<dbReference type="EMBL" id="MH155870">
    <property type="protein sequence ID" value="AWN05250.1"/>
    <property type="molecule type" value="Genomic_DNA"/>
</dbReference>
<dbReference type="RefSeq" id="YP_010754650.1">
    <property type="nucleotide sequence ID" value="NC_073462.1"/>
</dbReference>
<protein>
    <submittedName>
        <fullName evidence="2">Uncharacterized protein</fullName>
    </submittedName>
</protein>
<evidence type="ECO:0000313" key="2">
    <source>
        <dbReference type="EMBL" id="AWN05250.1"/>
    </source>
</evidence>
<name>A0A2U8UNU3_9CAUD</name>
<feature type="compositionally biased region" description="Polar residues" evidence="1">
    <location>
        <begin position="15"/>
        <end position="28"/>
    </location>
</feature>
<gene>
    <name evidence="2" type="primary">26</name>
    <name evidence="2" type="ORF">SEA_IBANTIK_26</name>
</gene>
<proteinExistence type="predicted"/>
<keyword evidence="3" id="KW-1185">Reference proteome</keyword>
<feature type="region of interest" description="Disordered" evidence="1">
    <location>
        <begin position="110"/>
        <end position="130"/>
    </location>
</feature>
<evidence type="ECO:0000256" key="1">
    <source>
        <dbReference type="SAM" id="MobiDB-lite"/>
    </source>
</evidence>
<feature type="region of interest" description="Disordered" evidence="1">
    <location>
        <begin position="1"/>
        <end position="42"/>
    </location>
</feature>
<organism evidence="2 3">
    <name type="scientific">Streptomyces phage Ibantik</name>
    <dbReference type="NCBI Taxonomy" id="2182397"/>
    <lineage>
        <taxon>Viruses</taxon>
        <taxon>Duplodnaviria</taxon>
        <taxon>Heunggongvirae</taxon>
        <taxon>Uroviricota</taxon>
        <taxon>Caudoviricetes</taxon>
        <taxon>Ibantikvirus</taxon>
        <taxon>Ibantikvirus ibantik</taxon>
    </lineage>
</organism>
<dbReference type="GeneID" id="80019245"/>
<sequence length="189" mass="20026">MTDFDPTAPWGQKSPWDQAQPENTNTTAPEAPVTNQPAPVAAAPNPFKIGITLKAASGYDAEWLTPTVYGASADEVASRTVELLNALKQYKIIEYTANAADYTRGQFLGGGKSQPAASKPSFDPGSGQVQYNQAPAAPAAGGFTCNHGARTHKTGNGRNGPWEAMMCPTPKGTPDQCPPMWKQKDGTFK</sequence>
<dbReference type="Proteomes" id="UP000247188">
    <property type="component" value="Segment"/>
</dbReference>
<dbReference type="Pfam" id="PF25690">
    <property type="entry name" value="Phage_gp49"/>
    <property type="match status" value="1"/>
</dbReference>
<evidence type="ECO:0000313" key="3">
    <source>
        <dbReference type="Proteomes" id="UP000247188"/>
    </source>
</evidence>
<feature type="compositionally biased region" description="Low complexity" evidence="1">
    <location>
        <begin position="31"/>
        <end position="42"/>
    </location>
</feature>